<dbReference type="EMBL" id="LR031572">
    <property type="protein sequence ID" value="VDC81280.1"/>
    <property type="molecule type" value="Genomic_DNA"/>
</dbReference>
<feature type="transmembrane region" description="Helical" evidence="1">
    <location>
        <begin position="97"/>
        <end position="116"/>
    </location>
</feature>
<keyword evidence="1" id="KW-1133">Transmembrane helix</keyword>
<sequence length="118" mass="13144">MLNPKPLVRVLSMFLVLQSLTYHVNSASPLEHTETTVQESCVSSCAQPPPPKKVYCRRSSSPPPPAKYMYITGVPGELYRTEPDDQWGYYSSANQNINTIMSLLAIVILGWFGVIINV</sequence>
<evidence type="ECO:0000256" key="2">
    <source>
        <dbReference type="SAM" id="SignalP"/>
    </source>
</evidence>
<dbReference type="Proteomes" id="UP000694005">
    <property type="component" value="Chromosome A03"/>
</dbReference>
<dbReference type="Gramene" id="A03p33290.2_BraZ1">
    <property type="protein sequence ID" value="A03p33290.2_BraZ1.CDS.1"/>
    <property type="gene ID" value="A03g33290.2_BraZ1"/>
</dbReference>
<dbReference type="AlphaFoldDB" id="A0A3P6A838"/>
<reference evidence="4" key="1">
    <citation type="submission" date="2018-11" db="EMBL/GenBank/DDBJ databases">
        <authorList>
            <consortium name="Genoscope - CEA"/>
            <person name="William W."/>
        </authorList>
    </citation>
    <scope>NUCLEOTIDE SEQUENCE</scope>
</reference>
<dbReference type="PANTHER" id="PTHR35094">
    <property type="entry name" value="LEUCINE-RICH REPEAT EXTENSIN-LIKE PROTEIN 2"/>
    <property type="match status" value="1"/>
</dbReference>
<keyword evidence="1" id="KW-0472">Membrane</keyword>
<accession>A0A3P6A838</accession>
<gene>
    <name evidence="4" type="ORF">BRAA03T12498Z</name>
    <name evidence="3" type="ORF">BRAPAZ1V2_A03P33290.2</name>
</gene>
<keyword evidence="1" id="KW-0812">Transmembrane</keyword>
<feature type="chain" id="PRO_5039802180" evidence="2">
    <location>
        <begin position="27"/>
        <end position="118"/>
    </location>
</feature>
<organism evidence="4">
    <name type="scientific">Brassica campestris</name>
    <name type="common">Field mustard</name>
    <dbReference type="NCBI Taxonomy" id="3711"/>
    <lineage>
        <taxon>Eukaryota</taxon>
        <taxon>Viridiplantae</taxon>
        <taxon>Streptophyta</taxon>
        <taxon>Embryophyta</taxon>
        <taxon>Tracheophyta</taxon>
        <taxon>Spermatophyta</taxon>
        <taxon>Magnoliopsida</taxon>
        <taxon>eudicotyledons</taxon>
        <taxon>Gunneridae</taxon>
        <taxon>Pentapetalae</taxon>
        <taxon>rosids</taxon>
        <taxon>malvids</taxon>
        <taxon>Brassicales</taxon>
        <taxon>Brassicaceae</taxon>
        <taxon>Brassiceae</taxon>
        <taxon>Brassica</taxon>
    </lineage>
</organism>
<dbReference type="PANTHER" id="PTHR35094:SF7">
    <property type="entry name" value="LEUCINE-RICH REPEAT EXTENSIN-LIKE PROTEIN 2"/>
    <property type="match status" value="1"/>
</dbReference>
<evidence type="ECO:0000313" key="3">
    <source>
        <dbReference type="EMBL" id="CAG7881986.1"/>
    </source>
</evidence>
<keyword evidence="2" id="KW-0732">Signal</keyword>
<proteinExistence type="predicted"/>
<protein>
    <submittedName>
        <fullName evidence="3">Uncharacterized protein</fullName>
    </submittedName>
</protein>
<dbReference type="EMBL" id="LS974619">
    <property type="protein sequence ID" value="CAG7881986.1"/>
    <property type="molecule type" value="Genomic_DNA"/>
</dbReference>
<name>A0A3P6A838_BRACM</name>
<evidence type="ECO:0000256" key="1">
    <source>
        <dbReference type="SAM" id="Phobius"/>
    </source>
</evidence>
<evidence type="ECO:0000313" key="4">
    <source>
        <dbReference type="EMBL" id="VDC81280.1"/>
    </source>
</evidence>
<feature type="signal peptide" evidence="2">
    <location>
        <begin position="1"/>
        <end position="26"/>
    </location>
</feature>